<feature type="transmembrane region" description="Helical" evidence="1">
    <location>
        <begin position="224"/>
        <end position="241"/>
    </location>
</feature>
<dbReference type="STRING" id="517418.Ctha_2040"/>
<feature type="transmembrane region" description="Helical" evidence="1">
    <location>
        <begin position="135"/>
        <end position="157"/>
    </location>
</feature>
<feature type="transmembrane region" description="Helical" evidence="1">
    <location>
        <begin position="311"/>
        <end position="329"/>
    </location>
</feature>
<dbReference type="OrthoDB" id="290051at2"/>
<dbReference type="eggNOG" id="COG1835">
    <property type="taxonomic scope" value="Bacteria"/>
</dbReference>
<feature type="transmembrane region" description="Helical" evidence="1">
    <location>
        <begin position="81"/>
        <end position="100"/>
    </location>
</feature>
<feature type="transmembrane region" description="Helical" evidence="1">
    <location>
        <begin position="194"/>
        <end position="212"/>
    </location>
</feature>
<reference evidence="3 4" key="1">
    <citation type="submission" date="2008-06" db="EMBL/GenBank/DDBJ databases">
        <title>Complete sequence of Chloroherpeton thalassium ATCC 35110.</title>
        <authorList>
            <consortium name="US DOE Joint Genome Institute"/>
            <person name="Lucas S."/>
            <person name="Copeland A."/>
            <person name="Lapidus A."/>
            <person name="Glavina del Rio T."/>
            <person name="Dalin E."/>
            <person name="Tice H."/>
            <person name="Bruce D."/>
            <person name="Goodwin L."/>
            <person name="Pitluck S."/>
            <person name="Schmutz J."/>
            <person name="Larimer F."/>
            <person name="Land M."/>
            <person name="Hauser L."/>
            <person name="Kyrpides N."/>
            <person name="Mikhailova N."/>
            <person name="Liu Z."/>
            <person name="Li T."/>
            <person name="Zhao F."/>
            <person name="Overmann J."/>
            <person name="Bryant D.A."/>
            <person name="Richardson P."/>
        </authorList>
    </citation>
    <scope>NUCLEOTIDE SEQUENCE [LARGE SCALE GENOMIC DNA]</scope>
    <source>
        <strain evidence="4">ATCC 35110 / GB-78</strain>
    </source>
</reference>
<dbReference type="Proteomes" id="UP000001208">
    <property type="component" value="Chromosome"/>
</dbReference>
<protein>
    <submittedName>
        <fullName evidence="3">Acyltransferase 3</fullName>
    </submittedName>
</protein>
<dbReference type="KEGG" id="cts:Ctha_2040"/>
<dbReference type="InterPro" id="IPR050879">
    <property type="entry name" value="Acyltransferase_3"/>
</dbReference>
<dbReference type="GO" id="GO:0016747">
    <property type="term" value="F:acyltransferase activity, transferring groups other than amino-acyl groups"/>
    <property type="evidence" value="ECO:0007669"/>
    <property type="project" value="InterPro"/>
</dbReference>
<keyword evidence="3" id="KW-0012">Acyltransferase</keyword>
<dbReference type="EMBL" id="CP001100">
    <property type="protein sequence ID" value="ACF14492.1"/>
    <property type="molecule type" value="Genomic_DNA"/>
</dbReference>
<gene>
    <name evidence="3" type="ordered locus">Ctha_2040</name>
</gene>
<feature type="transmembrane region" description="Helical" evidence="1">
    <location>
        <begin position="164"/>
        <end position="182"/>
    </location>
</feature>
<keyword evidence="1" id="KW-0472">Membrane</keyword>
<feature type="domain" description="Acyltransferase 3" evidence="2">
    <location>
        <begin position="6"/>
        <end position="329"/>
    </location>
</feature>
<evidence type="ECO:0000313" key="3">
    <source>
        <dbReference type="EMBL" id="ACF14492.1"/>
    </source>
</evidence>
<organism evidence="3 4">
    <name type="scientific">Chloroherpeton thalassium (strain ATCC 35110 / GB-78)</name>
    <dbReference type="NCBI Taxonomy" id="517418"/>
    <lineage>
        <taxon>Bacteria</taxon>
        <taxon>Pseudomonadati</taxon>
        <taxon>Chlorobiota</taxon>
        <taxon>Chlorobiia</taxon>
        <taxon>Chlorobiales</taxon>
        <taxon>Chloroherpetonaceae</taxon>
        <taxon>Chloroherpeton</taxon>
    </lineage>
</organism>
<dbReference type="PANTHER" id="PTHR23028">
    <property type="entry name" value="ACETYLTRANSFERASE"/>
    <property type="match status" value="1"/>
</dbReference>
<keyword evidence="1" id="KW-0812">Transmembrane</keyword>
<evidence type="ECO:0000313" key="4">
    <source>
        <dbReference type="Proteomes" id="UP000001208"/>
    </source>
</evidence>
<keyword evidence="1" id="KW-1133">Transmembrane helix</keyword>
<dbReference type="AlphaFoldDB" id="B3QUZ1"/>
<dbReference type="RefSeq" id="WP_012500575.1">
    <property type="nucleotide sequence ID" value="NC_011026.1"/>
</dbReference>
<keyword evidence="4" id="KW-1185">Reference proteome</keyword>
<accession>B3QUZ1</accession>
<evidence type="ECO:0000259" key="2">
    <source>
        <dbReference type="Pfam" id="PF01757"/>
    </source>
</evidence>
<keyword evidence="3" id="KW-0808">Transferase</keyword>
<dbReference type="Pfam" id="PF01757">
    <property type="entry name" value="Acyl_transf_3"/>
    <property type="match status" value="1"/>
</dbReference>
<name>B3QUZ1_CHLT3</name>
<sequence>MVLKPLTGLRGLAALVVFLAHYAYNAQVPAFNTFYYIFFWHSEAVDFFFVLSGFVLCYAYSVDSNNINWKKYITARISRVYPLYLFSLLFVSALGFLAALKRGYWASDLLFEDFIRQLFMVNAFPLIGTGRHWNFPAWSISVEFFLYLFVFPIAVYISRVSNSFIMITSIIFFSFLSYGVHNNFFGEMTWLDQVIFRGIFGFLSGSIVYLFYKKKRKITDFFQKKGDLFFLFFLVVVLFSGYGKLSFSLLIFLFPALVLSLTAEESLSAKFFATSGMVFLGDISYSIYLFHIPISKFLLGIYSDFSSDHPMIWVLLTLFLVISSSALLYTKLELPAKRIFAVRIASILDAIPKIYKNA</sequence>
<evidence type="ECO:0000256" key="1">
    <source>
        <dbReference type="SAM" id="Phobius"/>
    </source>
</evidence>
<feature type="transmembrane region" description="Helical" evidence="1">
    <location>
        <begin position="271"/>
        <end position="291"/>
    </location>
</feature>
<dbReference type="InterPro" id="IPR002656">
    <property type="entry name" value="Acyl_transf_3_dom"/>
</dbReference>
<feature type="transmembrane region" description="Helical" evidence="1">
    <location>
        <begin position="35"/>
        <end position="60"/>
    </location>
</feature>
<proteinExistence type="predicted"/>
<dbReference type="HOGENOM" id="CLU_005679_2_1_10"/>